<dbReference type="AlphaFoldDB" id="A0A2H3E4P9"/>
<dbReference type="EMBL" id="KZ293648">
    <property type="protein sequence ID" value="PBK98128.1"/>
    <property type="molecule type" value="Genomic_DNA"/>
</dbReference>
<keyword evidence="2" id="KW-1185">Reference proteome</keyword>
<gene>
    <name evidence="1" type="ORF">ARMGADRAFT_568915</name>
</gene>
<name>A0A2H3E4P9_ARMGA</name>
<protein>
    <submittedName>
        <fullName evidence="1">Uncharacterized protein</fullName>
    </submittedName>
</protein>
<dbReference type="InParanoid" id="A0A2H3E4P9"/>
<dbReference type="OrthoDB" id="10509756at2759"/>
<evidence type="ECO:0000313" key="1">
    <source>
        <dbReference type="EMBL" id="PBK98128.1"/>
    </source>
</evidence>
<dbReference type="Proteomes" id="UP000217790">
    <property type="component" value="Unassembled WGS sequence"/>
</dbReference>
<reference evidence="2" key="1">
    <citation type="journal article" date="2017" name="Nat. Ecol. Evol.">
        <title>Genome expansion and lineage-specific genetic innovations in the forest pathogenic fungi Armillaria.</title>
        <authorList>
            <person name="Sipos G."/>
            <person name="Prasanna A.N."/>
            <person name="Walter M.C."/>
            <person name="O'Connor E."/>
            <person name="Balint B."/>
            <person name="Krizsan K."/>
            <person name="Kiss B."/>
            <person name="Hess J."/>
            <person name="Varga T."/>
            <person name="Slot J."/>
            <person name="Riley R."/>
            <person name="Boka B."/>
            <person name="Rigling D."/>
            <person name="Barry K."/>
            <person name="Lee J."/>
            <person name="Mihaltcheva S."/>
            <person name="LaButti K."/>
            <person name="Lipzen A."/>
            <person name="Waldron R."/>
            <person name="Moloney N.M."/>
            <person name="Sperisen C."/>
            <person name="Kredics L."/>
            <person name="Vagvoelgyi C."/>
            <person name="Patrignani A."/>
            <person name="Fitzpatrick D."/>
            <person name="Nagy I."/>
            <person name="Doyle S."/>
            <person name="Anderson J.B."/>
            <person name="Grigoriev I.V."/>
            <person name="Gueldener U."/>
            <person name="Muensterkoetter M."/>
            <person name="Nagy L.G."/>
        </authorList>
    </citation>
    <scope>NUCLEOTIDE SEQUENCE [LARGE SCALE GENOMIC DNA]</scope>
    <source>
        <strain evidence="2">Ar21-2</strain>
    </source>
</reference>
<organism evidence="1 2">
    <name type="scientific">Armillaria gallica</name>
    <name type="common">Bulbous honey fungus</name>
    <name type="synonym">Armillaria bulbosa</name>
    <dbReference type="NCBI Taxonomy" id="47427"/>
    <lineage>
        <taxon>Eukaryota</taxon>
        <taxon>Fungi</taxon>
        <taxon>Dikarya</taxon>
        <taxon>Basidiomycota</taxon>
        <taxon>Agaricomycotina</taxon>
        <taxon>Agaricomycetes</taxon>
        <taxon>Agaricomycetidae</taxon>
        <taxon>Agaricales</taxon>
        <taxon>Marasmiineae</taxon>
        <taxon>Physalacriaceae</taxon>
        <taxon>Armillaria</taxon>
    </lineage>
</organism>
<evidence type="ECO:0000313" key="2">
    <source>
        <dbReference type="Proteomes" id="UP000217790"/>
    </source>
</evidence>
<accession>A0A2H3E4P9</accession>
<sequence>MVAWSANIRLGYLATSDKRAQNPGAAVHLHPIQTRLPRAIQPACPSDIVAVVCPLFMPLSAFRIPAPYLPLAALKMTRSHRADFATRKYTRECLVALAAHGCQDTLLITTLHVIDTTWQRKFSRRNCSFNDL</sequence>
<dbReference type="OMA" id="RSHRADF"/>
<proteinExistence type="predicted"/>